<dbReference type="InterPro" id="IPR025193">
    <property type="entry name" value="DUF4114"/>
</dbReference>
<gene>
    <name evidence="3" type="ORF">E5L68_002370</name>
</gene>
<feature type="domain" description="DUF4842" evidence="2">
    <location>
        <begin position="469"/>
        <end position="681"/>
    </location>
</feature>
<evidence type="ECO:0000259" key="2">
    <source>
        <dbReference type="Pfam" id="PF16130"/>
    </source>
</evidence>
<dbReference type="InterPro" id="IPR032295">
    <property type="entry name" value="DUF4842"/>
</dbReference>
<dbReference type="NCBIfam" id="TIGR04456">
    <property type="entry name" value="LruC_dom"/>
    <property type="match status" value="1"/>
</dbReference>
<sequence>MKLRILSPVLISAVLFSVGCKKQDHEDVETSNEVNFREMKVAEGFDYSTTSLQNLNVHVELLGKIPYQGAEFDVYLDNPDSYLDQPAELSKLRNIRSIRLNEKGEYSTELRVPGDINKIYLLSKSIGIPEYFELAKSAQGFELVYSPSQSVKKTASTGFQFGTNAVQASLTGSQTLATRSWSNVGFPDYLTDPVYVNPSFLQRFKAALPKGVPVPESSGYLNSAIPRDIVLDLKAGQTANVSITFMFANSSNKNTLGYYWYPSNNKPATPSAIPAGNRGYIFPSTSRTATTNYSGLVAGNTVELVGPNADGSFPPNTSIGFYLIANSFTPTAVGTPGTINTTRTTYYSNYNLNTAGSTGYMAGKKERMVTLYDEATNKIVWSIEDGTDGDYSDIAFFASWNPNEAVPVDEYPKLPTVPRTDSDYVFYPAKNLKGTLLFEDCWPRLADFDMNDMVVNHNYTGLIDQTEANKISEVNFTFDLASISAQQNNGFAVMIPNATPGQVAIVTNLNFDGDNVNSNQATTYSVETGHTNDVVIKVFDGATSVLGGNNVNNTGTGSTTRPVETFSFTVKFNPAIPLADFNKISPFLIARGNRNVEIHLSNRRPSVKANKALFGTEDDNSSVAASRYYLSNTRNSAGNITWAIDVPEKIPYPKSGQSMTAAYPNFVSWATSGATTNLGWYTNGAGNRLMDKLVNPPN</sequence>
<dbReference type="EMBL" id="SRMP02000001">
    <property type="protein sequence ID" value="MFN0290215.1"/>
    <property type="molecule type" value="Genomic_DNA"/>
</dbReference>
<dbReference type="Proteomes" id="UP001517367">
    <property type="component" value="Unassembled WGS sequence"/>
</dbReference>
<evidence type="ECO:0000313" key="3">
    <source>
        <dbReference type="EMBL" id="MFN0290215.1"/>
    </source>
</evidence>
<reference evidence="3 4" key="1">
    <citation type="submission" date="2024-12" db="EMBL/GenBank/DDBJ databases">
        <authorList>
            <person name="Hu S."/>
        </authorList>
    </citation>
    <scope>NUCLEOTIDE SEQUENCE [LARGE SCALE GENOMIC DNA]</scope>
    <source>
        <strain evidence="3 4">P-25</strain>
    </source>
</reference>
<name>A0ABW9JE52_9SPHI</name>
<keyword evidence="4" id="KW-1185">Reference proteome</keyword>
<evidence type="ECO:0000313" key="4">
    <source>
        <dbReference type="Proteomes" id="UP001517367"/>
    </source>
</evidence>
<comment type="caution">
    <text evidence="3">The sequence shown here is derived from an EMBL/GenBank/DDBJ whole genome shotgun (WGS) entry which is preliminary data.</text>
</comment>
<feature type="domain" description="DUF4114" evidence="1">
    <location>
        <begin position="313"/>
        <end position="400"/>
    </location>
</feature>
<dbReference type="InterPro" id="IPR031025">
    <property type="entry name" value="LruC_dom"/>
</dbReference>
<proteinExistence type="predicted"/>
<dbReference type="PROSITE" id="PS51257">
    <property type="entry name" value="PROKAR_LIPOPROTEIN"/>
    <property type="match status" value="1"/>
</dbReference>
<dbReference type="Pfam" id="PF16130">
    <property type="entry name" value="DUF4842"/>
    <property type="match status" value="1"/>
</dbReference>
<dbReference type="RefSeq" id="WP_138727802.1">
    <property type="nucleotide sequence ID" value="NZ_SRMP02000001.1"/>
</dbReference>
<accession>A0ABW9JE52</accession>
<organism evidence="3 4">
    <name type="scientific">Pedobacter helvus</name>
    <dbReference type="NCBI Taxonomy" id="2563444"/>
    <lineage>
        <taxon>Bacteria</taxon>
        <taxon>Pseudomonadati</taxon>
        <taxon>Bacteroidota</taxon>
        <taxon>Sphingobacteriia</taxon>
        <taxon>Sphingobacteriales</taxon>
        <taxon>Sphingobacteriaceae</taxon>
        <taxon>Pedobacter</taxon>
    </lineage>
</organism>
<protein>
    <submittedName>
        <fullName evidence="3">LruC domain-containing protein</fullName>
    </submittedName>
</protein>
<dbReference type="Pfam" id="PF13448">
    <property type="entry name" value="DUF4114"/>
    <property type="match status" value="1"/>
</dbReference>
<evidence type="ECO:0000259" key="1">
    <source>
        <dbReference type="Pfam" id="PF13448"/>
    </source>
</evidence>